<dbReference type="Proteomes" id="UP001328107">
    <property type="component" value="Unassembled WGS sequence"/>
</dbReference>
<comment type="caution">
    <text evidence="1">The sequence shown here is derived from an EMBL/GenBank/DDBJ whole genome shotgun (WGS) entry which is preliminary data.</text>
</comment>
<sequence>MMEELRHETADLLGIAMHSFERILCNLHTKELLQLRAVSRASNSRVSSYVQHYHRPNLHTVKIEMPDEEKAKSATMFLQNINKDHVFTIRTRDFEEKNFAMRRMALLPLMRIADAENISMQAR</sequence>
<keyword evidence="2" id="KW-1185">Reference proteome</keyword>
<dbReference type="AlphaFoldDB" id="A0AAN5IFY1"/>
<organism evidence="1 2">
    <name type="scientific">Pristionchus mayeri</name>
    <dbReference type="NCBI Taxonomy" id="1317129"/>
    <lineage>
        <taxon>Eukaryota</taxon>
        <taxon>Metazoa</taxon>
        <taxon>Ecdysozoa</taxon>
        <taxon>Nematoda</taxon>
        <taxon>Chromadorea</taxon>
        <taxon>Rhabditida</taxon>
        <taxon>Rhabditina</taxon>
        <taxon>Diplogasteromorpha</taxon>
        <taxon>Diplogasteroidea</taxon>
        <taxon>Neodiplogasteridae</taxon>
        <taxon>Pristionchus</taxon>
    </lineage>
</organism>
<proteinExistence type="predicted"/>
<name>A0AAN5IFY1_9BILA</name>
<evidence type="ECO:0000313" key="1">
    <source>
        <dbReference type="EMBL" id="GMR61921.1"/>
    </source>
</evidence>
<accession>A0AAN5IFY1</accession>
<gene>
    <name evidence="1" type="ORF">PMAYCL1PPCAC_32116</name>
</gene>
<reference evidence="2" key="1">
    <citation type="submission" date="2022-10" db="EMBL/GenBank/DDBJ databases">
        <title>Genome assembly of Pristionchus species.</title>
        <authorList>
            <person name="Yoshida K."/>
            <person name="Sommer R.J."/>
        </authorList>
    </citation>
    <scope>NUCLEOTIDE SEQUENCE [LARGE SCALE GENOMIC DNA]</scope>
    <source>
        <strain evidence="2">RS5460</strain>
    </source>
</reference>
<evidence type="ECO:0000313" key="2">
    <source>
        <dbReference type="Proteomes" id="UP001328107"/>
    </source>
</evidence>
<dbReference type="EMBL" id="BTRK01000006">
    <property type="protein sequence ID" value="GMR61921.1"/>
    <property type="molecule type" value="Genomic_DNA"/>
</dbReference>
<protein>
    <recommendedName>
        <fullName evidence="3">F-box domain-containing protein</fullName>
    </recommendedName>
</protein>
<evidence type="ECO:0008006" key="3">
    <source>
        <dbReference type="Google" id="ProtNLM"/>
    </source>
</evidence>
<feature type="non-terminal residue" evidence="1">
    <location>
        <position position="123"/>
    </location>
</feature>